<proteinExistence type="predicted"/>
<organism evidence="1 2">
    <name type="scientific">Holothuria leucospilota</name>
    <name type="common">Black long sea cucumber</name>
    <name type="synonym">Mertensiothuria leucospilota</name>
    <dbReference type="NCBI Taxonomy" id="206669"/>
    <lineage>
        <taxon>Eukaryota</taxon>
        <taxon>Metazoa</taxon>
        <taxon>Echinodermata</taxon>
        <taxon>Eleutherozoa</taxon>
        <taxon>Echinozoa</taxon>
        <taxon>Holothuroidea</taxon>
        <taxon>Aspidochirotacea</taxon>
        <taxon>Aspidochirotida</taxon>
        <taxon>Holothuriidae</taxon>
        <taxon>Holothuria</taxon>
    </lineage>
</organism>
<dbReference type="AlphaFoldDB" id="A0A9Q1H8J5"/>
<dbReference type="Proteomes" id="UP001152320">
    <property type="component" value="Chromosome 6"/>
</dbReference>
<sequence>MFQKGRSRGMSVKNGRKVLQWELPMWIRSQAMMIPYEEEVEQSVKMNRENLRKIMVMIFSLQFSGSNRAS</sequence>
<evidence type="ECO:0000313" key="2">
    <source>
        <dbReference type="Proteomes" id="UP001152320"/>
    </source>
</evidence>
<accession>A0A9Q1H8J5</accession>
<protein>
    <submittedName>
        <fullName evidence="1">Uncharacterized protein</fullName>
    </submittedName>
</protein>
<reference evidence="1" key="1">
    <citation type="submission" date="2021-10" db="EMBL/GenBank/DDBJ databases">
        <title>Tropical sea cucumber genome reveals ecological adaptation and Cuvierian tubules defense mechanism.</title>
        <authorList>
            <person name="Chen T."/>
        </authorList>
    </citation>
    <scope>NUCLEOTIDE SEQUENCE</scope>
    <source>
        <strain evidence="1">Nanhai2018</strain>
        <tissue evidence="1">Muscle</tissue>
    </source>
</reference>
<dbReference type="EMBL" id="JAIZAY010000006">
    <property type="protein sequence ID" value="KAJ8039747.1"/>
    <property type="molecule type" value="Genomic_DNA"/>
</dbReference>
<keyword evidence="2" id="KW-1185">Reference proteome</keyword>
<gene>
    <name evidence="1" type="ORF">HOLleu_13848</name>
</gene>
<comment type="caution">
    <text evidence="1">The sequence shown here is derived from an EMBL/GenBank/DDBJ whole genome shotgun (WGS) entry which is preliminary data.</text>
</comment>
<evidence type="ECO:0000313" key="1">
    <source>
        <dbReference type="EMBL" id="KAJ8039747.1"/>
    </source>
</evidence>
<name>A0A9Q1H8J5_HOLLE</name>